<evidence type="ECO:0000313" key="4">
    <source>
        <dbReference type="Proteomes" id="UP000306888"/>
    </source>
</evidence>
<dbReference type="AlphaFoldDB" id="A0A4S2DLS7"/>
<dbReference type="Pfam" id="PF13828">
    <property type="entry name" value="DUF4190"/>
    <property type="match status" value="1"/>
</dbReference>
<gene>
    <name evidence="3" type="ORF">E5347_07405</name>
</gene>
<evidence type="ECO:0000313" key="3">
    <source>
        <dbReference type="EMBL" id="TGY42632.1"/>
    </source>
</evidence>
<dbReference type="InterPro" id="IPR025241">
    <property type="entry name" value="DUF4190"/>
</dbReference>
<evidence type="ECO:0000256" key="1">
    <source>
        <dbReference type="SAM" id="Phobius"/>
    </source>
</evidence>
<sequence>MQEYDKQLTTVNNSTNGMAIAGFVLGLISLIINLFWIPSILGIVFSAVGLAQISKSNQKGKVFAIVGLVASIVSIIFAILALVALFSL</sequence>
<comment type="caution">
    <text evidence="3">The sequence shown here is derived from an EMBL/GenBank/DDBJ whole genome shotgun (WGS) entry which is preliminary data.</text>
</comment>
<protein>
    <submittedName>
        <fullName evidence="3">DUF4190 domain-containing protein</fullName>
    </submittedName>
</protein>
<feature type="transmembrane region" description="Helical" evidence="1">
    <location>
        <begin position="62"/>
        <end position="86"/>
    </location>
</feature>
<dbReference type="OrthoDB" id="1955244at2"/>
<keyword evidence="1" id="KW-1133">Transmembrane helix</keyword>
<organism evidence="3 4">
    <name type="scientific">Clostridium sartagoforme</name>
    <dbReference type="NCBI Taxonomy" id="84031"/>
    <lineage>
        <taxon>Bacteria</taxon>
        <taxon>Bacillati</taxon>
        <taxon>Bacillota</taxon>
        <taxon>Clostridia</taxon>
        <taxon>Eubacteriales</taxon>
        <taxon>Clostridiaceae</taxon>
        <taxon>Clostridium</taxon>
    </lineage>
</organism>
<evidence type="ECO:0000259" key="2">
    <source>
        <dbReference type="Pfam" id="PF13828"/>
    </source>
</evidence>
<keyword evidence="4" id="KW-1185">Reference proteome</keyword>
<name>A0A4S2DLS7_9CLOT</name>
<reference evidence="3 4" key="1">
    <citation type="submission" date="2019-04" db="EMBL/GenBank/DDBJ databases">
        <title>Microbes associate with the intestines of laboratory mice.</title>
        <authorList>
            <person name="Navarre W."/>
            <person name="Wong E."/>
            <person name="Huang K."/>
            <person name="Tropini C."/>
            <person name="Ng K."/>
            <person name="Yu B."/>
        </authorList>
    </citation>
    <scope>NUCLEOTIDE SEQUENCE [LARGE SCALE GENOMIC DNA]</scope>
    <source>
        <strain evidence="3 4">NM50_B9-20</strain>
    </source>
</reference>
<keyword evidence="1" id="KW-0472">Membrane</keyword>
<proteinExistence type="predicted"/>
<dbReference type="EMBL" id="SRYR01000002">
    <property type="protein sequence ID" value="TGY42632.1"/>
    <property type="molecule type" value="Genomic_DNA"/>
</dbReference>
<keyword evidence="1" id="KW-0812">Transmembrane</keyword>
<dbReference type="Proteomes" id="UP000306888">
    <property type="component" value="Unassembled WGS sequence"/>
</dbReference>
<dbReference type="RefSeq" id="WP_136006005.1">
    <property type="nucleotide sequence ID" value="NZ_SRYR01000002.1"/>
</dbReference>
<accession>A0A4S2DLS7</accession>
<feature type="domain" description="DUF4190" evidence="2">
    <location>
        <begin position="18"/>
        <end position="81"/>
    </location>
</feature>
<feature type="transmembrane region" description="Helical" evidence="1">
    <location>
        <begin position="20"/>
        <end position="50"/>
    </location>
</feature>